<dbReference type="InterPro" id="IPR050779">
    <property type="entry name" value="Transglutaminase"/>
</dbReference>
<dbReference type="InterPro" id="IPR036985">
    <property type="entry name" value="Transglutaminase-like_sf"/>
</dbReference>
<dbReference type="Pfam" id="PF00927">
    <property type="entry name" value="Transglut_C"/>
    <property type="match status" value="2"/>
</dbReference>
<evidence type="ECO:0000256" key="3">
    <source>
        <dbReference type="SAM" id="MobiDB-lite"/>
    </source>
</evidence>
<dbReference type="SMART" id="SM00460">
    <property type="entry name" value="TGc"/>
    <property type="match status" value="1"/>
</dbReference>
<evidence type="ECO:0000256" key="2">
    <source>
        <dbReference type="PIRSR" id="PIRSR000459-1"/>
    </source>
</evidence>
<accession>A0A8D2LSS7</accession>
<dbReference type="Pfam" id="PF00868">
    <property type="entry name" value="Transglut_N"/>
    <property type="match status" value="1"/>
</dbReference>
<dbReference type="AlphaFoldDB" id="A0A8D2LSS7"/>
<name>A0A8D2LSS7_VARKO</name>
<dbReference type="InterPro" id="IPR023608">
    <property type="entry name" value="Transglutaminase_animal"/>
</dbReference>
<organism evidence="5 6">
    <name type="scientific">Varanus komodoensis</name>
    <name type="common">Komodo dragon</name>
    <dbReference type="NCBI Taxonomy" id="61221"/>
    <lineage>
        <taxon>Eukaryota</taxon>
        <taxon>Metazoa</taxon>
        <taxon>Chordata</taxon>
        <taxon>Craniata</taxon>
        <taxon>Vertebrata</taxon>
        <taxon>Euteleostomi</taxon>
        <taxon>Lepidosauria</taxon>
        <taxon>Squamata</taxon>
        <taxon>Bifurcata</taxon>
        <taxon>Unidentata</taxon>
        <taxon>Episquamata</taxon>
        <taxon>Toxicofera</taxon>
        <taxon>Anguimorpha</taxon>
        <taxon>Paleoanguimorpha</taxon>
        <taxon>Varanoidea</taxon>
        <taxon>Varanidae</taxon>
        <taxon>Varanus</taxon>
    </lineage>
</organism>
<dbReference type="Gene3D" id="2.60.40.10">
    <property type="entry name" value="Immunoglobulins"/>
    <property type="match status" value="3"/>
</dbReference>
<dbReference type="OMA" id="KNPPMQL"/>
<dbReference type="Pfam" id="PF01841">
    <property type="entry name" value="Transglut_core"/>
    <property type="match status" value="1"/>
</dbReference>
<feature type="domain" description="Transglutaminase-like" evidence="4">
    <location>
        <begin position="309"/>
        <end position="402"/>
    </location>
</feature>
<dbReference type="FunFam" id="2.60.40.10:FF:000090">
    <property type="entry name" value="Protein-glutamine gamma-glutamyltransferase 2"/>
    <property type="match status" value="1"/>
</dbReference>
<feature type="region of interest" description="Disordered" evidence="3">
    <location>
        <begin position="59"/>
        <end position="83"/>
    </location>
</feature>
<dbReference type="FunFam" id="2.60.40.10:FF:000171">
    <property type="entry name" value="protein-glutamine gamma-glutamyltransferase 6"/>
    <property type="match status" value="1"/>
</dbReference>
<reference evidence="5" key="2">
    <citation type="submission" date="2025-09" db="UniProtKB">
        <authorList>
            <consortium name="Ensembl"/>
        </authorList>
    </citation>
    <scope>IDENTIFICATION</scope>
</reference>
<dbReference type="InterPro" id="IPR013783">
    <property type="entry name" value="Ig-like_fold"/>
</dbReference>
<feature type="active site" evidence="2">
    <location>
        <position position="376"/>
    </location>
</feature>
<reference evidence="5" key="1">
    <citation type="submission" date="2025-08" db="UniProtKB">
        <authorList>
            <consortium name="Ensembl"/>
        </authorList>
    </citation>
    <scope>IDENTIFICATION</scope>
</reference>
<proteinExistence type="inferred from homology"/>
<dbReference type="GO" id="GO:0003810">
    <property type="term" value="F:protein-glutamine gamma-glutamyltransferase activity"/>
    <property type="evidence" value="ECO:0007669"/>
    <property type="project" value="InterPro"/>
</dbReference>
<sequence>MHHTDQYRGTENVFRRGQEFNISLKYPGGAPPATYLTFAVATGMYNTFLSLPPSQCTAAGRLPHSRGKGASRNARPSRHGLGPAQNMASVCTESLLLILHVCSSSPGSTSELQEMTRVEFGVSSSHLPYSWSAVQTSATATELDISIQSPVDAIIGVYQLSVRNSFLCPFQHIGTFVLLFNPWLPADEVFLDDDAQRDEYVKSDFGLIFKGVVDNIQALPWNYGQFQEDILNICLSMLDQSIHYRYNPSSDVRQRKDPKYIARVLSVNDATDGKGVLQGNWTGDYAGGKDPNYWSGSAEILRTWRDSGFQPVKYGQCWVFAGLMTTVLRCLGIPSCPVTNFESGHDRNRDLILDLYLDSCGTYLPAESPDSLWNFHVWTGTWFTRTDLPPGYGGSQTVDGTPQEKSEGIFQCGPASLTAIKAGDVQLNYDGPFVFAEVDADIRYSIYDAGTVTPVAADITRVGQAISTKTVGRNDRQDITDSFKYPAGKAKEAGEFSFYAGGNDLFSISLEGRERAAYANARSKLPPPMRAAQEQKEKPTVISGEFRVEGPLEVGKDVSLSLVLKNVASAAKCMTVNMAAWTILYTGKPVHEIWKDSHQETLGPSQQKPFPFKISYAAYRRYLTSDKMIAVTALCKVDDGSFAVVERVVILSNPHVTTKVLGPAKVGKEVKVEVKFASPLEEELKDCVLHAEGADLVAETLRLQVAPLKAKESSPVQFTIVPSRSGTKHLLINFSCDKYKNIKAFETITVED</sequence>
<dbReference type="InterPro" id="IPR008958">
    <property type="entry name" value="Transglutaminase_C"/>
</dbReference>
<evidence type="ECO:0000256" key="1">
    <source>
        <dbReference type="ARBA" id="ARBA00005968"/>
    </source>
</evidence>
<dbReference type="InterPro" id="IPR014756">
    <property type="entry name" value="Ig_E-set"/>
</dbReference>
<evidence type="ECO:0000313" key="6">
    <source>
        <dbReference type="Proteomes" id="UP000694545"/>
    </source>
</evidence>
<dbReference type="Proteomes" id="UP000694545">
    <property type="component" value="Unplaced"/>
</dbReference>
<comment type="similarity">
    <text evidence="1">Belongs to the transglutaminase superfamily. Transglutaminase family.</text>
</comment>
<dbReference type="InterPro" id="IPR001102">
    <property type="entry name" value="Transglutaminase_N"/>
</dbReference>
<keyword evidence="6" id="KW-1185">Reference proteome</keyword>
<dbReference type="FunFam" id="3.90.260.10:FF:000002">
    <property type="entry name" value="Erythrocyte membrane protein band 4.2"/>
    <property type="match status" value="1"/>
</dbReference>
<dbReference type="SUPFAM" id="SSF54001">
    <property type="entry name" value="Cysteine proteinases"/>
    <property type="match status" value="1"/>
</dbReference>
<feature type="active site" evidence="2">
    <location>
        <position position="399"/>
    </location>
</feature>
<dbReference type="PANTHER" id="PTHR11590:SF36">
    <property type="entry name" value="PROTEIN-GLUTAMINE GAMMA-GLUTAMYLTRANSFERASE E"/>
    <property type="match status" value="1"/>
</dbReference>
<dbReference type="PANTHER" id="PTHR11590">
    <property type="entry name" value="PROTEIN-GLUTAMINE GAMMA-GLUTAMYLTRANSFERASE"/>
    <property type="match status" value="1"/>
</dbReference>
<evidence type="ECO:0000313" key="5">
    <source>
        <dbReference type="Ensembl" id="ENSVKKP00000025913.1"/>
    </source>
</evidence>
<dbReference type="SUPFAM" id="SSF81296">
    <property type="entry name" value="E set domains"/>
    <property type="match status" value="1"/>
</dbReference>
<protein>
    <recommendedName>
        <fullName evidence="4">Transglutaminase-like domain-containing protein</fullName>
    </recommendedName>
</protein>
<dbReference type="SUPFAM" id="SSF49309">
    <property type="entry name" value="Transglutaminase, two C-terminal domains"/>
    <property type="match status" value="2"/>
</dbReference>
<feature type="active site" evidence="2">
    <location>
        <position position="317"/>
    </location>
</feature>
<dbReference type="Ensembl" id="ENSVKKT00000026545.1">
    <property type="protein sequence ID" value="ENSVKKP00000025913.1"/>
    <property type="gene ID" value="ENSVKKG00000016955.1"/>
</dbReference>
<dbReference type="Gene3D" id="3.90.260.10">
    <property type="entry name" value="Transglutaminase-like"/>
    <property type="match status" value="1"/>
</dbReference>
<evidence type="ECO:0000259" key="4">
    <source>
        <dbReference type="SMART" id="SM00460"/>
    </source>
</evidence>
<dbReference type="InterPro" id="IPR036238">
    <property type="entry name" value="Transglutaminase_C_sf"/>
</dbReference>
<dbReference type="InterPro" id="IPR038765">
    <property type="entry name" value="Papain-like_cys_pep_sf"/>
</dbReference>
<dbReference type="PIRSF" id="PIRSF000459">
    <property type="entry name" value="TGM_EBP42"/>
    <property type="match status" value="1"/>
</dbReference>
<dbReference type="InterPro" id="IPR002931">
    <property type="entry name" value="Transglutaminase-like"/>
</dbReference>